<feature type="chain" id="PRO_5022881062" description="Soluble ligand binding domain-containing protein" evidence="1">
    <location>
        <begin position="20"/>
        <end position="491"/>
    </location>
</feature>
<reference evidence="3 4" key="1">
    <citation type="submission" date="2019-02" db="EMBL/GenBank/DDBJ databases">
        <authorList>
            <person name="Fomenkov A."/>
            <person name="Dubinina G."/>
            <person name="Grabovich M."/>
            <person name="Vincze T."/>
            <person name="Roberts R.J."/>
        </authorList>
    </citation>
    <scope>NUCLEOTIDE SEQUENCE [LARGE SCALE GENOMIC DNA]</scope>
    <source>
        <strain evidence="3 4">P</strain>
    </source>
</reference>
<dbReference type="AlphaFoldDB" id="A0A5C1QBZ9"/>
<evidence type="ECO:0000259" key="2">
    <source>
        <dbReference type="Pfam" id="PF10531"/>
    </source>
</evidence>
<evidence type="ECO:0000313" key="4">
    <source>
        <dbReference type="Proteomes" id="UP000323824"/>
    </source>
</evidence>
<protein>
    <recommendedName>
        <fullName evidence="2">Soluble ligand binding domain-containing protein</fullName>
    </recommendedName>
</protein>
<gene>
    <name evidence="3" type="ORF">EW093_13060</name>
</gene>
<dbReference type="KEGG" id="sper:EW093_13060"/>
<reference evidence="3 4" key="2">
    <citation type="submission" date="2019-09" db="EMBL/GenBank/DDBJ databases">
        <title>Complete Genome Sequence and Methylome Analysis of free living Spirochaetas.</title>
        <authorList>
            <person name="Leshcheva N."/>
            <person name="Mikheeva N."/>
        </authorList>
    </citation>
    <scope>NUCLEOTIDE SEQUENCE [LARGE SCALE GENOMIC DNA]</scope>
    <source>
        <strain evidence="3 4">P</strain>
    </source>
</reference>
<dbReference type="OrthoDB" id="354707at2"/>
<proteinExistence type="predicted"/>
<name>A0A5C1QBZ9_9SPIO</name>
<feature type="signal peptide" evidence="1">
    <location>
        <begin position="1"/>
        <end position="19"/>
    </location>
</feature>
<dbReference type="GO" id="GO:0015159">
    <property type="term" value="F:polysaccharide transmembrane transporter activity"/>
    <property type="evidence" value="ECO:0007669"/>
    <property type="project" value="InterPro"/>
</dbReference>
<evidence type="ECO:0000256" key="1">
    <source>
        <dbReference type="SAM" id="SignalP"/>
    </source>
</evidence>
<dbReference type="EMBL" id="CP035807">
    <property type="protein sequence ID" value="QEN05603.1"/>
    <property type="molecule type" value="Genomic_DNA"/>
</dbReference>
<dbReference type="Proteomes" id="UP000323824">
    <property type="component" value="Chromosome"/>
</dbReference>
<dbReference type="InterPro" id="IPR019554">
    <property type="entry name" value="Soluble_ligand-bd"/>
</dbReference>
<keyword evidence="1" id="KW-0732">Signal</keyword>
<keyword evidence="4" id="KW-1185">Reference proteome</keyword>
<dbReference type="PANTHER" id="PTHR33619:SF3">
    <property type="entry name" value="POLYSACCHARIDE EXPORT PROTEIN GFCE-RELATED"/>
    <property type="match status" value="1"/>
</dbReference>
<sequence>MKKSLILSILLFVSLTVFSQSNVNSTESINKAASNTAITIANQYPDYLATPGDIYDIFFLTGGERNQTLRGFVDSDYNIDLSFIGVVNVKGLIYSEVQNLLKETILDAYPGSIVNVIIAAPGKFRVYLLGEVNQAQILDAMSLTTLAAIISGKTTNYASFRDIEIRSEDGSVKVYDLFQFTRYANKKHNPFLKPNDVITIRPYKRTVNISGEVKRPGSYQLLDGDTLETLINIYADGFTKLAQKSNIEIQRVVDKEETFYLNGDKQDLRLVKLSDFDNIKVANKMEYSSRVVIQGAVTHGNNEIINSETAKIGYTVSNKIPVTIVEGNRVSTVIGKMDGSFNLSSDLDNAFILRGSDKIDINITDVLSNINSEFDIVMEDADILVIPFKQLVVYVGGAVNSSGAVPFIENRTAEYYIGLSGGPNRSENLFGSYTVRDINGKKLPKDTIISPENVIWVKRNHPMSYLDEYATWLTTIATLGVLGFQIADYIQ</sequence>
<organism evidence="3 4">
    <name type="scientific">Thiospirochaeta perfilievii</name>
    <dbReference type="NCBI Taxonomy" id="252967"/>
    <lineage>
        <taxon>Bacteria</taxon>
        <taxon>Pseudomonadati</taxon>
        <taxon>Spirochaetota</taxon>
        <taxon>Spirochaetia</taxon>
        <taxon>Spirochaetales</taxon>
        <taxon>Spirochaetaceae</taxon>
        <taxon>Thiospirochaeta</taxon>
    </lineage>
</organism>
<dbReference type="PANTHER" id="PTHR33619">
    <property type="entry name" value="POLYSACCHARIDE EXPORT PROTEIN GFCE-RELATED"/>
    <property type="match status" value="1"/>
</dbReference>
<dbReference type="InterPro" id="IPR049712">
    <property type="entry name" value="Poly_export"/>
</dbReference>
<evidence type="ECO:0000313" key="3">
    <source>
        <dbReference type="EMBL" id="QEN05603.1"/>
    </source>
</evidence>
<dbReference type="Gene3D" id="3.10.560.10">
    <property type="entry name" value="Outer membrane lipoprotein wza domain like"/>
    <property type="match status" value="2"/>
</dbReference>
<feature type="domain" description="Soluble ligand binding" evidence="2">
    <location>
        <begin position="207"/>
        <end position="252"/>
    </location>
</feature>
<dbReference type="Pfam" id="PF10531">
    <property type="entry name" value="SLBB"/>
    <property type="match status" value="1"/>
</dbReference>
<accession>A0A5C1QBZ9</accession>
<dbReference type="RefSeq" id="WP_149568839.1">
    <property type="nucleotide sequence ID" value="NZ_CP035807.1"/>
</dbReference>